<evidence type="ECO:0000256" key="4">
    <source>
        <dbReference type="SAM" id="Coils"/>
    </source>
</evidence>
<dbReference type="InterPro" id="IPR003018">
    <property type="entry name" value="GAF"/>
</dbReference>
<feature type="coiled-coil region" evidence="4">
    <location>
        <begin position="465"/>
        <end position="496"/>
    </location>
</feature>
<feature type="transmembrane region" description="Helical" evidence="5">
    <location>
        <begin position="35"/>
        <end position="56"/>
    </location>
</feature>
<dbReference type="GO" id="GO:0000155">
    <property type="term" value="F:phosphorelay sensor kinase activity"/>
    <property type="evidence" value="ECO:0007669"/>
    <property type="project" value="InterPro"/>
</dbReference>
<feature type="transmembrane region" description="Helical" evidence="5">
    <location>
        <begin position="230"/>
        <end position="253"/>
    </location>
</feature>
<dbReference type="InterPro" id="IPR004358">
    <property type="entry name" value="Sig_transdc_His_kin-like_C"/>
</dbReference>
<dbReference type="SMART" id="SM00065">
    <property type="entry name" value="GAF"/>
    <property type="match status" value="1"/>
</dbReference>
<keyword evidence="5" id="KW-0472">Membrane</keyword>
<dbReference type="EMBL" id="DSUH01000368">
    <property type="protein sequence ID" value="HGU34330.1"/>
    <property type="molecule type" value="Genomic_DNA"/>
</dbReference>
<keyword evidence="5" id="KW-0812">Transmembrane</keyword>
<feature type="transmembrane region" description="Helical" evidence="5">
    <location>
        <begin position="135"/>
        <end position="157"/>
    </location>
</feature>
<dbReference type="EC" id="2.7.13.3" evidence="2"/>
<keyword evidence="4" id="KW-0175">Coiled coil</keyword>
<dbReference type="InterPro" id="IPR036890">
    <property type="entry name" value="HATPase_C_sf"/>
</dbReference>
<dbReference type="SMART" id="SM00388">
    <property type="entry name" value="HisKA"/>
    <property type="match status" value="1"/>
</dbReference>
<dbReference type="SUPFAM" id="SSF55874">
    <property type="entry name" value="ATPase domain of HSP90 chaperone/DNA topoisomerase II/histidine kinase"/>
    <property type="match status" value="1"/>
</dbReference>
<evidence type="ECO:0000256" key="3">
    <source>
        <dbReference type="ARBA" id="ARBA00022553"/>
    </source>
</evidence>
<dbReference type="PROSITE" id="PS50109">
    <property type="entry name" value="HIS_KIN"/>
    <property type="match status" value="1"/>
</dbReference>
<gene>
    <name evidence="7" type="ORF">ENS29_16015</name>
</gene>
<feature type="domain" description="Histidine kinase" evidence="6">
    <location>
        <begin position="519"/>
        <end position="736"/>
    </location>
</feature>
<protein>
    <recommendedName>
        <fullName evidence="2">histidine kinase</fullName>
        <ecNumber evidence="2">2.7.13.3</ecNumber>
    </recommendedName>
</protein>
<dbReference type="PRINTS" id="PR00344">
    <property type="entry name" value="BCTRLSENSOR"/>
</dbReference>
<dbReference type="PANTHER" id="PTHR43065:SF42">
    <property type="entry name" value="TWO-COMPONENT SENSOR PPRA"/>
    <property type="match status" value="1"/>
</dbReference>
<feature type="transmembrane region" description="Helical" evidence="5">
    <location>
        <begin position="68"/>
        <end position="89"/>
    </location>
</feature>
<dbReference type="InterPro" id="IPR029016">
    <property type="entry name" value="GAF-like_dom_sf"/>
</dbReference>
<evidence type="ECO:0000256" key="1">
    <source>
        <dbReference type="ARBA" id="ARBA00000085"/>
    </source>
</evidence>
<comment type="catalytic activity">
    <reaction evidence="1">
        <text>ATP + protein L-histidine = ADP + protein N-phospho-L-histidine.</text>
        <dbReference type="EC" id="2.7.13.3"/>
    </reaction>
</comment>
<dbReference type="PANTHER" id="PTHR43065">
    <property type="entry name" value="SENSOR HISTIDINE KINASE"/>
    <property type="match status" value="1"/>
</dbReference>
<dbReference type="InterPro" id="IPR005467">
    <property type="entry name" value="His_kinase_dom"/>
</dbReference>
<proteinExistence type="predicted"/>
<dbReference type="CDD" id="cd00075">
    <property type="entry name" value="HATPase"/>
    <property type="match status" value="1"/>
</dbReference>
<comment type="caution">
    <text evidence="7">The sequence shown here is derived from an EMBL/GenBank/DDBJ whole genome shotgun (WGS) entry which is preliminary data.</text>
</comment>
<dbReference type="AlphaFoldDB" id="A0A7C4VRW5"/>
<dbReference type="Gene3D" id="3.30.450.40">
    <property type="match status" value="1"/>
</dbReference>
<feature type="transmembrane region" description="Helical" evidence="5">
    <location>
        <begin position="96"/>
        <end position="115"/>
    </location>
</feature>
<dbReference type="Pfam" id="PF02518">
    <property type="entry name" value="HATPase_c"/>
    <property type="match status" value="1"/>
</dbReference>
<dbReference type="Gene3D" id="3.30.565.10">
    <property type="entry name" value="Histidine kinase-like ATPase, C-terminal domain"/>
    <property type="match status" value="1"/>
</dbReference>
<dbReference type="InterPro" id="IPR036097">
    <property type="entry name" value="HisK_dim/P_sf"/>
</dbReference>
<feature type="transmembrane region" description="Helical" evidence="5">
    <location>
        <begin position="259"/>
        <end position="279"/>
    </location>
</feature>
<dbReference type="SMART" id="SM00387">
    <property type="entry name" value="HATPase_c"/>
    <property type="match status" value="1"/>
</dbReference>
<dbReference type="InterPro" id="IPR003594">
    <property type="entry name" value="HATPase_dom"/>
</dbReference>
<feature type="transmembrane region" description="Helical" evidence="5">
    <location>
        <begin position="201"/>
        <end position="218"/>
    </location>
</feature>
<name>A0A7C4VRW5_9BACT</name>
<dbReference type="Gene3D" id="1.10.287.130">
    <property type="match status" value="1"/>
</dbReference>
<feature type="transmembrane region" description="Helical" evidence="5">
    <location>
        <begin position="6"/>
        <end position="23"/>
    </location>
</feature>
<evidence type="ECO:0000259" key="6">
    <source>
        <dbReference type="PROSITE" id="PS50109"/>
    </source>
</evidence>
<reference evidence="7" key="1">
    <citation type="journal article" date="2020" name="mSystems">
        <title>Genome- and Community-Level Interaction Insights into Carbon Utilization and Element Cycling Functions of Hydrothermarchaeota in Hydrothermal Sediment.</title>
        <authorList>
            <person name="Zhou Z."/>
            <person name="Liu Y."/>
            <person name="Xu W."/>
            <person name="Pan J."/>
            <person name="Luo Z.H."/>
            <person name="Li M."/>
        </authorList>
    </citation>
    <scope>NUCLEOTIDE SEQUENCE [LARGE SCALE GENOMIC DNA]</scope>
    <source>
        <strain evidence="7">SpSt-477</strain>
    </source>
</reference>
<organism evidence="7">
    <name type="scientific">Desulfatirhabdium butyrativorans</name>
    <dbReference type="NCBI Taxonomy" id="340467"/>
    <lineage>
        <taxon>Bacteria</taxon>
        <taxon>Pseudomonadati</taxon>
        <taxon>Thermodesulfobacteriota</taxon>
        <taxon>Desulfobacteria</taxon>
        <taxon>Desulfobacterales</taxon>
        <taxon>Desulfatirhabdiaceae</taxon>
        <taxon>Desulfatirhabdium</taxon>
    </lineage>
</organism>
<accession>A0A7C4VRW5</accession>
<dbReference type="Pfam" id="PF01590">
    <property type="entry name" value="GAF"/>
    <property type="match status" value="1"/>
</dbReference>
<dbReference type="InterPro" id="IPR003661">
    <property type="entry name" value="HisK_dim/P_dom"/>
</dbReference>
<feature type="transmembrane region" description="Helical" evidence="5">
    <location>
        <begin position="169"/>
        <end position="195"/>
    </location>
</feature>
<evidence type="ECO:0000256" key="2">
    <source>
        <dbReference type="ARBA" id="ARBA00012438"/>
    </source>
</evidence>
<sequence length="749" mass="83635">MTVASCIPPLLSLIGFGWLAGFAARFHSSFPGRKLFVGICILGCFLYIDVLIIFNISSETAALWVSRIDHIFILYLIPLYLQFFSVYLGIDRYRKVIRIVYGASFLLMLSAPTDWLIRGMQRHDFGYWAVGGDLYWLVGLLAACSITIVFSMLLQAIRSTRRSVYRIKLIYMGIGFGVLGLLIGLNILPILGFSIYPPGNFAFIPLGIFAFGLFRYDLLGMNLLVRRGLLYGLTGLVLSAVYATALWSMHLVLPVSNDASMLLFTFVFFLLVGISIGPLQSRLQERIDGWIGRDARQYPAIIRALSRDIVTLQESHRIVERLVDTVHASMKLTACAFYRNQHMEQEPDGDEKQEALKLAVFRGSSSETVFPETYRPDVAVRQTLLTHAKTISIETVQTRMGASLSKQLLADMETLGASLIVPLVCQHHLHGVLIVSDKISGEPFTSEDIRLLDILAGQSALALENAITMEQLRNLNQELEHKVAERTRSLQEALENTRRMQEQMIRSESLASIGTLVAGTAHELNNPLASADSLVQSVLEELRENPEILPDILEDLAFIRRQLGKARDIVRSLLGLSRQHSETPESIHLPDVIQDALKVLHNRLKHTCIRIDVVQPETIPEFPGSFGDIGRLVLNLVDNAIQAVDPRKGIIQLEVSVDFEGRRIIFRCDDNGPGLPPDIRKDLFKPFFTTKPPGQGTGLGLYICHEIAVRHGAHIQVETSPILGGARFQVTFPMDTPIEPSRRTHNANL</sequence>
<evidence type="ECO:0000313" key="7">
    <source>
        <dbReference type="EMBL" id="HGU34330.1"/>
    </source>
</evidence>
<dbReference type="SUPFAM" id="SSF55781">
    <property type="entry name" value="GAF domain-like"/>
    <property type="match status" value="1"/>
</dbReference>
<dbReference type="SUPFAM" id="SSF47384">
    <property type="entry name" value="Homodimeric domain of signal transducing histidine kinase"/>
    <property type="match status" value="1"/>
</dbReference>
<keyword evidence="3" id="KW-0597">Phosphoprotein</keyword>
<keyword evidence="5" id="KW-1133">Transmembrane helix</keyword>
<dbReference type="CDD" id="cd00082">
    <property type="entry name" value="HisKA"/>
    <property type="match status" value="1"/>
</dbReference>
<evidence type="ECO:0000256" key="5">
    <source>
        <dbReference type="SAM" id="Phobius"/>
    </source>
</evidence>